<feature type="domain" description="SLS1 second KH" evidence="4">
    <location>
        <begin position="485"/>
        <end position="551"/>
    </location>
</feature>
<feature type="compositionally biased region" description="Low complexity" evidence="1">
    <location>
        <begin position="140"/>
        <end position="153"/>
    </location>
</feature>
<dbReference type="Proteomes" id="UP000241587">
    <property type="component" value="Unassembled WGS sequence"/>
</dbReference>
<dbReference type="OMA" id="YGILAHI"/>
<evidence type="ECO:0000259" key="5">
    <source>
        <dbReference type="Pfam" id="PF20778"/>
    </source>
</evidence>
<dbReference type="GO" id="GO:0005743">
    <property type="term" value="C:mitochondrial inner membrane"/>
    <property type="evidence" value="ECO:0007669"/>
    <property type="project" value="InterPro"/>
</dbReference>
<evidence type="ECO:0000313" key="6">
    <source>
        <dbReference type="EMBL" id="PTD05827.1"/>
    </source>
</evidence>
<sequence>MISRAVRVPRISLACRFGLITQRSAGLGFRTNPVREGLGRRLYTSDLGTLGDSKVEPFVSNKDTAGIISEENLGENESTTTIPSTDATESNNSDPATEINLESTTTSQEKPIGSAQTELDGILDQASPSTGKSDYSLSELSDLPGLSSKPSSDSSDHELDDLLNEAEPKTHLPGNPSGGVSELPDLPELSSERSDSVFELDELLGARSTRTESEFGISELPGLYDGLPRGVRGTRPWPKRRFRDGLMYDAPLGVPSLGLPADAIIINNPNKTRIERSPVVVEEEEVAPENFDWESLNPSVNIEPEVEEINANIEELRPDTRILRLTDIGTLVESLCSGFTINQLKDYHRDRVPEQEEGEIVNYTWIEGSVPWASVNSVRVRGTDKTAIAQKIVFDKWRIEAMEYENDLGKAYVWMDPEIFPFLLYGPNNISRLLWVLRRDFLVGEDEKLTLTIERSRINITARKSTTYGVLAYMDQCFQDMRSRTIDVTPFLPPGTSSPKPAELKELGRLTKTSIKRVREGTKEKYRVSWLPDSDEAPAETEDVADMVFRLMVGLRIPGTHNVLQCIPSKGEDEVSGQFVSVQRQTRAMSWRDKLSRWFRVVDPITKSSWSAKEPSPLNLAASADLPEWDVSGPIRKDTTTATFGHILHLEPLDSMKLLSRKRHILLPFIPHPAAFSALKPEDDDTLNETTTIIMNLVPREERKRGRSSDAQKEIKEPAVRIRIPVKPDADFANFSLPDDMTAESFVTWHVNDLLLPTEAVDVRLQHERSETFSIFNRGVKKFLKASQFNLAEGKLRTPAQATINISGIMLSGSRTDSSTSKSKNIVYDFRGIEIHKTVEMPWRGHTLRYSSIEAGQQGGQRQEITLMAGPPGGGPVKFHPERRQSFLQLVEEMATGKCFSWYDGHKSIKSRQLEDYSYNLPEKELTDDIIVEDIFDAKGRPKSVERERKQRQDTAKQERAIKKQASSKSQAASKSDRQWASSESKREPILDDISKLLAAKNDSSLDPAPRVEEVSNEDELTQELMAIIDAPLKSRAAAVGRNNKATIVSTGTTKDEIPKWTTEGVKQVPADEDATKDRAPDNQDPSKDAANASPTEKAAPTKSTKSAAETERDRVRTEIMNNFFGAEEIKIESSTTSDNKKPSAARKAKIAARKYTVPDLEQPAKKTKAKGKGNNKAKAKVVEEVDPFLAQFATRATSNNRATDPNATPGFFDTPPPESQPEKSKSTRGSKNGGKKKSGGKKRS</sequence>
<feature type="compositionally biased region" description="Basic and acidic residues" evidence="1">
    <location>
        <begin position="1074"/>
        <end position="1088"/>
    </location>
</feature>
<reference evidence="7" key="2">
    <citation type="submission" date="2020-11" db="EMBL/GenBank/DDBJ databases">
        <title>The chromosome-scale genome resource for two endophytic Fusarium species: F. culmorum and F. pseudograminearum.</title>
        <authorList>
            <person name="Yuan Z."/>
        </authorList>
    </citation>
    <scope>NUCLEOTIDE SEQUENCE</scope>
    <source>
        <strain evidence="7">Class2-1B</strain>
    </source>
</reference>
<feature type="compositionally biased region" description="Polar residues" evidence="1">
    <location>
        <begin position="1196"/>
        <end position="1207"/>
    </location>
</feature>
<evidence type="ECO:0000259" key="3">
    <source>
        <dbReference type="Pfam" id="PF20776"/>
    </source>
</evidence>
<feature type="region of interest" description="Disordered" evidence="1">
    <location>
        <begin position="66"/>
        <end position="112"/>
    </location>
</feature>
<name>A0A2T4GQJ1_FUSCU</name>
<feature type="domain" description="SLS1 N-terminal" evidence="3">
    <location>
        <begin position="303"/>
        <end position="400"/>
    </location>
</feature>
<dbReference type="OrthoDB" id="5392646at2759"/>
<accession>A0A2T4GQJ1</accession>
<dbReference type="InterPro" id="IPR048401">
    <property type="entry name" value="SLS1_C"/>
</dbReference>
<feature type="compositionally biased region" description="Low complexity" evidence="1">
    <location>
        <begin position="1095"/>
        <end position="1108"/>
    </location>
</feature>
<feature type="domain" description="SLS1 first KH" evidence="2">
    <location>
        <begin position="409"/>
        <end position="479"/>
    </location>
</feature>
<feature type="region of interest" description="Disordered" evidence="1">
    <location>
        <begin position="1057"/>
        <end position="1179"/>
    </location>
</feature>
<dbReference type="EMBL" id="PVEM01000012">
    <property type="protein sequence ID" value="PTD05827.1"/>
    <property type="molecule type" value="Genomic_DNA"/>
</dbReference>
<dbReference type="Proteomes" id="UP000663297">
    <property type="component" value="Chromosome 1"/>
</dbReference>
<dbReference type="Pfam" id="PF20777">
    <property type="entry name" value="KH_SLS1_2"/>
    <property type="match status" value="1"/>
</dbReference>
<evidence type="ECO:0000256" key="1">
    <source>
        <dbReference type="SAM" id="MobiDB-lite"/>
    </source>
</evidence>
<feature type="compositionally biased region" description="Polar residues" evidence="1">
    <location>
        <begin position="75"/>
        <end position="112"/>
    </location>
</feature>
<feature type="compositionally biased region" description="Basic residues" evidence="1">
    <location>
        <begin position="1234"/>
        <end position="1245"/>
    </location>
</feature>
<protein>
    <submittedName>
        <fullName evidence="6">Uncharacterized protein</fullName>
    </submittedName>
</protein>
<reference evidence="6 8" key="1">
    <citation type="submission" date="2018-02" db="EMBL/GenBank/DDBJ databases">
        <title>Fusarium culmorum secondary metabolites in fungal-bacterial-plant interactions.</title>
        <authorList>
            <person name="Schmidt R."/>
        </authorList>
    </citation>
    <scope>NUCLEOTIDE SEQUENCE [LARGE SCALE GENOMIC DNA]</scope>
    <source>
        <strain evidence="6 8">PV</strain>
    </source>
</reference>
<gene>
    <name evidence="6" type="ORF">FCULG_00002543</name>
    <name evidence="7" type="ORF">HYE67_000902</name>
</gene>
<feature type="compositionally biased region" description="Polar residues" evidence="1">
    <location>
        <begin position="126"/>
        <end position="139"/>
    </location>
</feature>
<dbReference type="InterPro" id="IPR048748">
    <property type="entry name" value="SLS1_KH2"/>
</dbReference>
<evidence type="ECO:0000313" key="7">
    <source>
        <dbReference type="EMBL" id="QPC58671.1"/>
    </source>
</evidence>
<dbReference type="InterPro" id="IPR048400">
    <property type="entry name" value="SLS1_N"/>
</dbReference>
<feature type="domain" description="SLS1 C-terminal" evidence="5">
    <location>
        <begin position="588"/>
        <end position="893"/>
    </location>
</feature>
<dbReference type="AlphaFoldDB" id="A0A2T4GQJ1"/>
<evidence type="ECO:0000259" key="4">
    <source>
        <dbReference type="Pfam" id="PF20777"/>
    </source>
</evidence>
<dbReference type="Pfam" id="PF20778">
    <property type="entry name" value="SLS1_C"/>
    <property type="match status" value="1"/>
</dbReference>
<dbReference type="Pfam" id="PF20776">
    <property type="entry name" value="SLS1_N"/>
    <property type="match status" value="1"/>
</dbReference>
<feature type="compositionally biased region" description="Basic residues" evidence="1">
    <location>
        <begin position="1166"/>
        <end position="1179"/>
    </location>
</feature>
<feature type="compositionally biased region" description="Basic residues" evidence="1">
    <location>
        <begin position="1144"/>
        <end position="1153"/>
    </location>
</feature>
<dbReference type="Pfam" id="PF14611">
    <property type="entry name" value="KH_SLS1_1"/>
    <property type="match status" value="1"/>
</dbReference>
<feature type="region of interest" description="Disordered" evidence="1">
    <location>
        <begin position="942"/>
        <end position="987"/>
    </location>
</feature>
<feature type="compositionally biased region" description="Basic and acidic residues" evidence="1">
    <location>
        <begin position="942"/>
        <end position="962"/>
    </location>
</feature>
<organism evidence="6 8">
    <name type="scientific">Fusarium culmorum</name>
    <dbReference type="NCBI Taxonomy" id="5516"/>
    <lineage>
        <taxon>Eukaryota</taxon>
        <taxon>Fungi</taxon>
        <taxon>Dikarya</taxon>
        <taxon>Ascomycota</taxon>
        <taxon>Pezizomycotina</taxon>
        <taxon>Sordariomycetes</taxon>
        <taxon>Hypocreomycetidae</taxon>
        <taxon>Hypocreales</taxon>
        <taxon>Nectriaceae</taxon>
        <taxon>Fusarium</taxon>
    </lineage>
</organism>
<feature type="region of interest" description="Disordered" evidence="1">
    <location>
        <begin position="124"/>
        <end position="194"/>
    </location>
</feature>
<evidence type="ECO:0000259" key="2">
    <source>
        <dbReference type="Pfam" id="PF14611"/>
    </source>
</evidence>
<evidence type="ECO:0000313" key="8">
    <source>
        <dbReference type="Proteomes" id="UP000241587"/>
    </source>
</evidence>
<dbReference type="EMBL" id="CP064747">
    <property type="protein sequence ID" value="QPC58671.1"/>
    <property type="molecule type" value="Genomic_DNA"/>
</dbReference>
<keyword evidence="8" id="KW-1185">Reference proteome</keyword>
<proteinExistence type="predicted"/>
<feature type="compositionally biased region" description="Low complexity" evidence="1">
    <location>
        <begin position="964"/>
        <end position="974"/>
    </location>
</feature>
<dbReference type="InterPro" id="IPR032741">
    <property type="entry name" value="Sls1_KH-1"/>
</dbReference>
<feature type="region of interest" description="Disordered" evidence="1">
    <location>
        <begin position="1196"/>
        <end position="1245"/>
    </location>
</feature>
<feature type="compositionally biased region" description="Basic and acidic residues" evidence="1">
    <location>
        <begin position="1109"/>
        <end position="1118"/>
    </location>
</feature>